<gene>
    <name evidence="1" type="ORF">HMPREF0501_00466</name>
</gene>
<dbReference type="RefSeq" id="WP_006916246.1">
    <property type="nucleotide sequence ID" value="NZ_GG698802.1"/>
</dbReference>
<sequence>MKIDEFIKKLNQNDRMYAETVDGVVAIYDDSEHEVLDIACDATNWLDINYFINSFGSCFGKASREYLSALIEEFLHTPVKKRFPERGIPFAVARL</sequence>
<name>C7XUV0_9LACO</name>
<reference evidence="1 2" key="1">
    <citation type="submission" date="2009-06" db="EMBL/GenBank/DDBJ databases">
        <title>The Genome Sequence of Lactobacillus coleohominis strain 101-4-CHN.</title>
        <authorList>
            <consortium name="The Broad Institute Genome Sequencing Platform"/>
            <person name="Ward D."/>
            <person name="Young S.K."/>
            <person name="Zeng Q."/>
            <person name="Koehrsen M."/>
            <person name="Alvarado L."/>
            <person name="Berlin A."/>
            <person name="Borenstein D."/>
            <person name="Chen Z."/>
            <person name="Engels R."/>
            <person name="Freedman E."/>
            <person name="Gellesch M."/>
            <person name="Goldberg J."/>
            <person name="Griggs A."/>
            <person name="Gujja S."/>
            <person name="Heiman D."/>
            <person name="Hepburn T."/>
            <person name="Howarth C."/>
            <person name="Jen D."/>
            <person name="Larson L."/>
            <person name="Lewis B."/>
            <person name="Mehta T."/>
            <person name="Park D."/>
            <person name="Pearson M."/>
            <person name="Roberts A."/>
            <person name="Saif S."/>
            <person name="Shea T."/>
            <person name="Shenoy N."/>
            <person name="Sisk P."/>
            <person name="Stolte C."/>
            <person name="Sykes S."/>
            <person name="Walk T."/>
            <person name="White J."/>
            <person name="Yandava C."/>
            <person name="Liu Y."/>
            <person name="Xu Q."/>
            <person name="Lander E."/>
            <person name="Nusbaum C."/>
            <person name="Galagan J."/>
            <person name="Birren B."/>
        </authorList>
    </citation>
    <scope>NUCLEOTIDE SEQUENCE [LARGE SCALE GENOMIC DNA]</scope>
    <source>
        <strain evidence="1 2">101-4-CHN</strain>
    </source>
</reference>
<evidence type="ECO:0000313" key="1">
    <source>
        <dbReference type="EMBL" id="EEU31061.1"/>
    </source>
</evidence>
<accession>C7XUV0</accession>
<dbReference type="Proteomes" id="UP000003987">
    <property type="component" value="Unassembled WGS sequence"/>
</dbReference>
<dbReference type="HOGENOM" id="CLU_2369259_0_0_9"/>
<dbReference type="AlphaFoldDB" id="C7XUV0"/>
<evidence type="ECO:0000313" key="2">
    <source>
        <dbReference type="Proteomes" id="UP000003987"/>
    </source>
</evidence>
<keyword evidence="2" id="KW-1185">Reference proteome</keyword>
<dbReference type="STRING" id="575594.HMPREF0501_00466"/>
<dbReference type="EMBL" id="GG698802">
    <property type="protein sequence ID" value="EEU31061.1"/>
    <property type="molecule type" value="Genomic_DNA"/>
</dbReference>
<protein>
    <submittedName>
        <fullName evidence="1">Uncharacterized protein</fullName>
    </submittedName>
</protein>
<proteinExistence type="predicted"/>
<dbReference type="OrthoDB" id="9791615at2"/>
<organism evidence="1 2">
    <name type="scientific">Limosilactobacillus coleohominis 101-4-CHN</name>
    <dbReference type="NCBI Taxonomy" id="575594"/>
    <lineage>
        <taxon>Bacteria</taxon>
        <taxon>Bacillati</taxon>
        <taxon>Bacillota</taxon>
        <taxon>Bacilli</taxon>
        <taxon>Lactobacillales</taxon>
        <taxon>Lactobacillaceae</taxon>
        <taxon>Limosilactobacillus</taxon>
    </lineage>
</organism>